<keyword evidence="3" id="KW-1185">Reference proteome</keyword>
<comment type="caution">
    <text evidence="2">The sequence shown here is derived from an EMBL/GenBank/DDBJ whole genome shotgun (WGS) entry which is preliminary data.</text>
</comment>
<evidence type="ECO:0000313" key="2">
    <source>
        <dbReference type="EMBL" id="CAF1035050.1"/>
    </source>
</evidence>
<sequence length="405" mass="46677">MKPSRIFQKKFLWTSSVLLLSIASGSIIVLIAYHASQEKDSATSSDYEYNDGKLPQLRSYTSGKKYRFEHSDDAGYLNIYMRKNPDDRRYRPEKVRFPAARFDRRRLPVNGPFFHFLPRVPIFADRRTKQALIWSTSGGVFGPNIPILRPRQGGVRTKYESLSIPRDYYRSSNLRSRVDMDDDDDALIRHQYDRTTRKTSTSSIPNKIGQIQKKLKEALTNIANTFQQGICADMILNETVRKKYISKTLTGRVQPVGTFDTTQMAVEYLYGLLCAIPNLPERTNLYKTVDILELTYDPNFYRTSVKFQVNLLTEISNYVDTKLSFRTTSHMSYVGSSNQQYANLSDCVSFLNESQAPFGTFDRADQNNVVCRLNHIFNEHRTLQLVPINFANNAFLSSLEKNSYK</sequence>
<proteinExistence type="predicted"/>
<dbReference type="EMBL" id="CAJNOR010000912">
    <property type="protein sequence ID" value="CAF1035050.1"/>
    <property type="molecule type" value="Genomic_DNA"/>
</dbReference>
<gene>
    <name evidence="2" type="ORF">XAT740_LOCUS14958</name>
</gene>
<dbReference type="AlphaFoldDB" id="A0A814JG01"/>
<keyword evidence="1" id="KW-0472">Membrane</keyword>
<organism evidence="2 3">
    <name type="scientific">Adineta ricciae</name>
    <name type="common">Rotifer</name>
    <dbReference type="NCBI Taxonomy" id="249248"/>
    <lineage>
        <taxon>Eukaryota</taxon>
        <taxon>Metazoa</taxon>
        <taxon>Spiralia</taxon>
        <taxon>Gnathifera</taxon>
        <taxon>Rotifera</taxon>
        <taxon>Eurotatoria</taxon>
        <taxon>Bdelloidea</taxon>
        <taxon>Adinetida</taxon>
        <taxon>Adinetidae</taxon>
        <taxon>Adineta</taxon>
    </lineage>
</organism>
<name>A0A814JG01_ADIRI</name>
<evidence type="ECO:0000313" key="3">
    <source>
        <dbReference type="Proteomes" id="UP000663828"/>
    </source>
</evidence>
<keyword evidence="1" id="KW-0812">Transmembrane</keyword>
<keyword evidence="1" id="KW-1133">Transmembrane helix</keyword>
<dbReference type="Proteomes" id="UP000663828">
    <property type="component" value="Unassembled WGS sequence"/>
</dbReference>
<evidence type="ECO:0000256" key="1">
    <source>
        <dbReference type="SAM" id="Phobius"/>
    </source>
</evidence>
<feature type="transmembrane region" description="Helical" evidence="1">
    <location>
        <begin position="12"/>
        <end position="35"/>
    </location>
</feature>
<accession>A0A814JG01</accession>
<reference evidence="2" key="1">
    <citation type="submission" date="2021-02" db="EMBL/GenBank/DDBJ databases">
        <authorList>
            <person name="Nowell W R."/>
        </authorList>
    </citation>
    <scope>NUCLEOTIDE SEQUENCE</scope>
</reference>
<protein>
    <submittedName>
        <fullName evidence="2">Uncharacterized protein</fullName>
    </submittedName>
</protein>